<dbReference type="RefSeq" id="WP_148474048.1">
    <property type="nucleotide sequence ID" value="NZ_JAOQJD010000013.1"/>
</dbReference>
<gene>
    <name evidence="2" type="ORF">AAA081_07680</name>
</gene>
<protein>
    <recommendedName>
        <fullName evidence="4">Organic solvent tolerance-like N-terminal domain-containing protein</fullName>
    </recommendedName>
</protein>
<dbReference type="EMBL" id="JBBNPS010000027">
    <property type="protein sequence ID" value="MEQ3354168.1"/>
    <property type="molecule type" value="Genomic_DNA"/>
</dbReference>
<name>A0ABV1J7J0_9FIRM</name>
<reference evidence="2 3" key="1">
    <citation type="submission" date="2024-04" db="EMBL/GenBank/DDBJ databases">
        <title>Human intestinal bacterial collection.</title>
        <authorList>
            <person name="Pauvert C."/>
            <person name="Hitch T.C.A."/>
            <person name="Clavel T."/>
        </authorList>
    </citation>
    <scope>NUCLEOTIDE SEQUENCE [LARGE SCALE GENOMIC DNA]</scope>
    <source>
        <strain evidence="2 3">CLA-SR-H026</strain>
    </source>
</reference>
<evidence type="ECO:0000313" key="2">
    <source>
        <dbReference type="EMBL" id="MEQ3354168.1"/>
    </source>
</evidence>
<evidence type="ECO:0000256" key="1">
    <source>
        <dbReference type="SAM" id="SignalP"/>
    </source>
</evidence>
<accession>A0ABV1J7J0</accession>
<feature type="signal peptide" evidence="1">
    <location>
        <begin position="1"/>
        <end position="29"/>
    </location>
</feature>
<feature type="chain" id="PRO_5045099470" description="Organic solvent tolerance-like N-terminal domain-containing protein" evidence="1">
    <location>
        <begin position="30"/>
        <end position="125"/>
    </location>
</feature>
<evidence type="ECO:0008006" key="4">
    <source>
        <dbReference type="Google" id="ProtNLM"/>
    </source>
</evidence>
<evidence type="ECO:0000313" key="3">
    <source>
        <dbReference type="Proteomes" id="UP001481872"/>
    </source>
</evidence>
<organism evidence="2 3">
    <name type="scientific">Aedoeadaptatus acetigenes</name>
    <dbReference type="NCBI Taxonomy" id="2981723"/>
    <lineage>
        <taxon>Bacteria</taxon>
        <taxon>Bacillati</taxon>
        <taxon>Bacillota</taxon>
        <taxon>Tissierellia</taxon>
        <taxon>Tissierellales</taxon>
        <taxon>Peptoniphilaceae</taxon>
        <taxon>Aedoeadaptatus</taxon>
    </lineage>
</organism>
<comment type="caution">
    <text evidence="2">The sequence shown here is derived from an EMBL/GenBank/DDBJ whole genome shotgun (WGS) entry which is preliminary data.</text>
</comment>
<proteinExistence type="predicted"/>
<keyword evidence="1" id="KW-0732">Signal</keyword>
<keyword evidence="3" id="KW-1185">Reference proteome</keyword>
<sequence>MKKVHAKRSWIFFVVLALVLVLGKTPVFAATEVSDFAGLKAAVNRGDSSITITGNIIVTETLEIKKDVTISGDPKNRPKLILADGFSKDRFAEGGAIKIEDSTLTIDGTSFIDNHLDSSVTDGGR</sequence>
<dbReference type="Proteomes" id="UP001481872">
    <property type="component" value="Unassembled WGS sequence"/>
</dbReference>